<name>A0A0F9U8M9_9ZZZZ</name>
<evidence type="ECO:0000313" key="2">
    <source>
        <dbReference type="EMBL" id="KKN89580.1"/>
    </source>
</evidence>
<proteinExistence type="predicted"/>
<protein>
    <recommendedName>
        <fullName evidence="1">PilZ domain-containing protein</fullName>
    </recommendedName>
</protein>
<accession>A0A0F9U8M9</accession>
<sequence length="122" mass="13596">MSESDRRYDRYRLDEAAFKTVKLKRHGVMGLLSGYVDCKVKDMSKAGALVLCSSSVSLGSRISLKLELQNDSELVFLAEVVNLGRDVTKGLVKLGLRLEPSPEGSAEYRFLDSLAENYQKSF</sequence>
<feature type="domain" description="PilZ" evidence="1">
    <location>
        <begin position="6"/>
        <end position="103"/>
    </location>
</feature>
<organism evidence="2">
    <name type="scientific">marine sediment metagenome</name>
    <dbReference type="NCBI Taxonomy" id="412755"/>
    <lineage>
        <taxon>unclassified sequences</taxon>
        <taxon>metagenomes</taxon>
        <taxon>ecological metagenomes</taxon>
    </lineage>
</organism>
<dbReference type="EMBL" id="LAZR01000117">
    <property type="protein sequence ID" value="KKN89580.1"/>
    <property type="molecule type" value="Genomic_DNA"/>
</dbReference>
<reference evidence="2" key="1">
    <citation type="journal article" date="2015" name="Nature">
        <title>Complex archaea that bridge the gap between prokaryotes and eukaryotes.</title>
        <authorList>
            <person name="Spang A."/>
            <person name="Saw J.H."/>
            <person name="Jorgensen S.L."/>
            <person name="Zaremba-Niedzwiedzka K."/>
            <person name="Martijn J."/>
            <person name="Lind A.E."/>
            <person name="van Eijk R."/>
            <person name="Schleper C."/>
            <person name="Guy L."/>
            <person name="Ettema T.J."/>
        </authorList>
    </citation>
    <scope>NUCLEOTIDE SEQUENCE</scope>
</reference>
<evidence type="ECO:0000259" key="1">
    <source>
        <dbReference type="Pfam" id="PF07238"/>
    </source>
</evidence>
<gene>
    <name evidence="2" type="ORF">LCGC14_0237120</name>
</gene>
<dbReference type="GO" id="GO:0035438">
    <property type="term" value="F:cyclic-di-GMP binding"/>
    <property type="evidence" value="ECO:0007669"/>
    <property type="project" value="InterPro"/>
</dbReference>
<dbReference type="AlphaFoldDB" id="A0A0F9U8M9"/>
<dbReference type="InterPro" id="IPR009875">
    <property type="entry name" value="PilZ_domain"/>
</dbReference>
<comment type="caution">
    <text evidence="2">The sequence shown here is derived from an EMBL/GenBank/DDBJ whole genome shotgun (WGS) entry which is preliminary data.</text>
</comment>
<dbReference type="Pfam" id="PF07238">
    <property type="entry name" value="PilZ"/>
    <property type="match status" value="1"/>
</dbReference>